<sequence length="204" mass="22790">MGDISVAVGTAVGIPIGVGITIALIFWCILQRRYRKEEARDKDLEKIMAEEVAVSVYESFKLEMSSSSEASTINEKNTEQDIKPCEAKTAKNGYTPAYRRQLNASMGDLCMKPQGTAYINVPVIFSGERMNHGMVRDSSDRFMYPLTLTRKNTPSGRATPTTNSIANTINTSVHEEDNLDDPYENEFTNYVANKKEFISSLRPN</sequence>
<dbReference type="EMBL" id="OX365936">
    <property type="protein sequence ID" value="CAI4065462.1"/>
    <property type="molecule type" value="Genomic_DNA"/>
</dbReference>
<keyword evidence="1" id="KW-1133">Transmembrane helix</keyword>
<keyword evidence="3" id="KW-1185">Reference proteome</keyword>
<gene>
    <name evidence="2" type="primary">SUVZ09G0090</name>
    <name evidence="2" type="ORF">SUVZ_09G0090</name>
</gene>
<reference evidence="2" key="1">
    <citation type="submission" date="2022-10" db="EMBL/GenBank/DDBJ databases">
        <authorList>
            <person name="Byrne P K."/>
        </authorList>
    </citation>
    <scope>NUCLEOTIDE SEQUENCE</scope>
    <source>
        <strain evidence="2">ZP964</strain>
    </source>
</reference>
<evidence type="ECO:0000313" key="2">
    <source>
        <dbReference type="EMBL" id="CAI4065462.1"/>
    </source>
</evidence>
<evidence type="ECO:0008006" key="4">
    <source>
        <dbReference type="Google" id="ProtNLM"/>
    </source>
</evidence>
<name>A0ABN8WWA1_SACUV</name>
<keyword evidence="1" id="KW-0472">Membrane</keyword>
<protein>
    <recommendedName>
        <fullName evidence="4">Altered inheritance of mitochondria protein 20</fullName>
    </recommendedName>
</protein>
<evidence type="ECO:0000313" key="3">
    <source>
        <dbReference type="Proteomes" id="UP001162085"/>
    </source>
</evidence>
<accession>A0ABN8WWA1</accession>
<feature type="transmembrane region" description="Helical" evidence="1">
    <location>
        <begin position="6"/>
        <end position="30"/>
    </location>
</feature>
<proteinExistence type="predicted"/>
<evidence type="ECO:0000256" key="1">
    <source>
        <dbReference type="SAM" id="Phobius"/>
    </source>
</evidence>
<keyword evidence="1" id="KW-0812">Transmembrane</keyword>
<organism evidence="2 3">
    <name type="scientific">Saccharomyces uvarum</name>
    <name type="common">Yeast</name>
    <name type="synonym">Saccharomyces bayanus var. uvarum</name>
    <dbReference type="NCBI Taxonomy" id="230603"/>
    <lineage>
        <taxon>Eukaryota</taxon>
        <taxon>Fungi</taxon>
        <taxon>Dikarya</taxon>
        <taxon>Ascomycota</taxon>
        <taxon>Saccharomycotina</taxon>
        <taxon>Saccharomycetes</taxon>
        <taxon>Saccharomycetales</taxon>
        <taxon>Saccharomycetaceae</taxon>
        <taxon>Saccharomyces</taxon>
    </lineage>
</organism>
<dbReference type="Proteomes" id="UP001162085">
    <property type="component" value="Chromosome 9"/>
</dbReference>